<keyword evidence="3 6" id="KW-0812">Transmembrane</keyword>
<comment type="caution">
    <text evidence="8">The sequence shown here is derived from an EMBL/GenBank/DDBJ whole genome shotgun (WGS) entry which is preliminary data.</text>
</comment>
<feature type="transmembrane region" description="Helical" evidence="6">
    <location>
        <begin position="433"/>
        <end position="450"/>
    </location>
</feature>
<keyword evidence="4 6" id="KW-1133">Transmembrane helix</keyword>
<comment type="subcellular location">
    <subcellularLocation>
        <location evidence="1">Cell membrane</location>
        <topology evidence="1">Multi-pass membrane protein</topology>
    </subcellularLocation>
</comment>
<dbReference type="PANTHER" id="PTHR34697:SF2">
    <property type="entry name" value="PHOSPHATIDYLGLYCEROL LYSYLTRANSFERASE"/>
    <property type="match status" value="1"/>
</dbReference>
<feature type="transmembrane region" description="Helical" evidence="6">
    <location>
        <begin position="96"/>
        <end position="118"/>
    </location>
</feature>
<evidence type="ECO:0000256" key="4">
    <source>
        <dbReference type="ARBA" id="ARBA00022989"/>
    </source>
</evidence>
<feature type="transmembrane region" description="Helical" evidence="6">
    <location>
        <begin position="377"/>
        <end position="401"/>
    </location>
</feature>
<feature type="transmembrane region" description="Helical" evidence="6">
    <location>
        <begin position="462"/>
        <end position="484"/>
    </location>
</feature>
<dbReference type="EMBL" id="JAAZON010000056">
    <property type="protein sequence ID" value="NMC61825.1"/>
    <property type="molecule type" value="Genomic_DNA"/>
</dbReference>
<evidence type="ECO:0000256" key="5">
    <source>
        <dbReference type="ARBA" id="ARBA00023136"/>
    </source>
</evidence>
<dbReference type="GO" id="GO:0005886">
    <property type="term" value="C:plasma membrane"/>
    <property type="evidence" value="ECO:0007669"/>
    <property type="project" value="UniProtKB-SubCell"/>
</dbReference>
<keyword evidence="5 6" id="KW-0472">Membrane</keyword>
<dbReference type="GO" id="GO:0016755">
    <property type="term" value="F:aminoacyltransferase activity"/>
    <property type="evidence" value="ECO:0007669"/>
    <property type="project" value="TreeGrafter"/>
</dbReference>
<evidence type="ECO:0000256" key="1">
    <source>
        <dbReference type="ARBA" id="ARBA00004651"/>
    </source>
</evidence>
<protein>
    <submittedName>
        <fullName evidence="8">Bifunctional lysylphosphatidylglycerol flippase/synthetase MprF</fullName>
    </submittedName>
</protein>
<organism evidence="8 9">
    <name type="scientific">SAR324 cluster bacterium</name>
    <dbReference type="NCBI Taxonomy" id="2024889"/>
    <lineage>
        <taxon>Bacteria</taxon>
        <taxon>Deltaproteobacteria</taxon>
        <taxon>SAR324 cluster</taxon>
    </lineage>
</organism>
<feature type="transmembrane region" description="Helical" evidence="6">
    <location>
        <begin position="65"/>
        <end position="84"/>
    </location>
</feature>
<dbReference type="NCBIfam" id="NF033480">
    <property type="entry name" value="bifunc_MprF"/>
    <property type="match status" value="1"/>
</dbReference>
<evidence type="ECO:0000256" key="3">
    <source>
        <dbReference type="ARBA" id="ARBA00022692"/>
    </source>
</evidence>
<proteinExistence type="predicted"/>
<feature type="domain" description="Phosphatidylglycerol lysyltransferase C-terminal" evidence="7">
    <location>
        <begin position="548"/>
        <end position="837"/>
    </location>
</feature>
<dbReference type="Proteomes" id="UP000524246">
    <property type="component" value="Unassembled WGS sequence"/>
</dbReference>
<feature type="transmembrane region" description="Helical" evidence="6">
    <location>
        <begin position="21"/>
        <end position="39"/>
    </location>
</feature>
<dbReference type="SUPFAM" id="SSF55729">
    <property type="entry name" value="Acyl-CoA N-acyltransferases (Nat)"/>
    <property type="match status" value="1"/>
</dbReference>
<feature type="transmembrane region" description="Helical" evidence="6">
    <location>
        <begin position="175"/>
        <end position="193"/>
    </location>
</feature>
<dbReference type="AlphaFoldDB" id="A0A7X9IIP5"/>
<reference evidence="8 9" key="1">
    <citation type="journal article" date="2020" name="Biotechnol. Biofuels">
        <title>New insights from the biogas microbiome by comprehensive genome-resolved metagenomics of nearly 1600 species originating from multiple anaerobic digesters.</title>
        <authorList>
            <person name="Campanaro S."/>
            <person name="Treu L."/>
            <person name="Rodriguez-R L.M."/>
            <person name="Kovalovszki A."/>
            <person name="Ziels R.M."/>
            <person name="Maus I."/>
            <person name="Zhu X."/>
            <person name="Kougias P.G."/>
            <person name="Basile A."/>
            <person name="Luo G."/>
            <person name="Schluter A."/>
            <person name="Konstantinidis K.T."/>
            <person name="Angelidaki I."/>
        </authorList>
    </citation>
    <scope>NUCLEOTIDE SEQUENCE [LARGE SCALE GENOMIC DNA]</scope>
    <source>
        <strain evidence="8">AS27yjCOA_65</strain>
    </source>
</reference>
<dbReference type="InterPro" id="IPR051211">
    <property type="entry name" value="PG_lysyltransferase"/>
</dbReference>
<evidence type="ECO:0000256" key="2">
    <source>
        <dbReference type="ARBA" id="ARBA00022475"/>
    </source>
</evidence>
<dbReference type="InterPro" id="IPR024320">
    <property type="entry name" value="LPG_synthase_C"/>
</dbReference>
<evidence type="ECO:0000259" key="7">
    <source>
        <dbReference type="Pfam" id="PF09924"/>
    </source>
</evidence>
<feature type="transmembrane region" description="Helical" evidence="6">
    <location>
        <begin position="249"/>
        <end position="272"/>
    </location>
</feature>
<feature type="transmembrane region" description="Helical" evidence="6">
    <location>
        <begin position="292"/>
        <end position="314"/>
    </location>
</feature>
<accession>A0A7X9IIP5</accession>
<evidence type="ECO:0000313" key="9">
    <source>
        <dbReference type="Proteomes" id="UP000524246"/>
    </source>
</evidence>
<feature type="transmembrane region" description="Helical" evidence="6">
    <location>
        <begin position="408"/>
        <end position="427"/>
    </location>
</feature>
<dbReference type="InterPro" id="IPR016181">
    <property type="entry name" value="Acyl_CoA_acyltransferase"/>
</dbReference>
<sequence length="867" mass="97654">MLRRRKVILYYRRFIRKSFEVLKILVVPVILLAAFFALYKTAKNVSYKELESAVYAIPRSHLIEAFIYCLINYFVLTLYDAVAFRYIHHSLRYPKIAFTAVISFAFSQTVGFAILSGGAIRYRLYSSWGCSAQQITKLIAFSGLHFWMGLFLLSGLACLVVPGDLLKTVGISETGSSYIGIIFLLPIAIYLILTTVRKTPIMLGQWEIPMPSFPLAALALAVACLDWIVVAKVLHALLPASPSIPFHRLLVAFFLSQASGVLSHVPGGLGVFETVMLITMSNISQTSLLASLLLFRVVYYLLPFIAAILLLLLWEFLRGSLSARVRKTIEPVDSALSGIVPPLLALNAFLAGTVLMFSGVTPPARGRLWWIRDVLPLPLLEVSHFLNSVIATLLVILAWSIWKRVDAAYVMTLILFLMGAAVSLLKGLDYEEAILLLIMAAVLSHCRRYFYRKAAIFSGFRLQTLVAFLVIAALSAWLGIFVYSHISYSHSLWFSFSTHGDASRFMRAGLGSFLIILFIALQQALKPAPPPTPYPTEVEFEKVHRILSRSSTSLGNLALLGDKFLLFSERNDAFLMYRNSSNSWIALGDPVGEEDSHEELIWRLRDLADQHDGHCAFYQIPAESLFKYVDIGLNFIKLGEEALVDLSKFSLEAPPMKTFRNTLRKLENKGYQFSIAPSEETSQWLPQLKRISDAWLAEKNTSEKGFSMGFFYEPYLRNFPLALIKKDEDLVAFANIWSSGNKQELSIDLMRQASDAPNGIMDFLFLNMMKFGQENGYKDFNLGMAPLSGLEFQRLSPLWNKVGAFIYTHGEHFYNFEGLRHYKEKFNPRWEARYLAYQGKLTLPIILSNIAILISGGLKNLFTKSSP</sequence>
<keyword evidence="2" id="KW-1003">Cell membrane</keyword>
<dbReference type="PANTHER" id="PTHR34697">
    <property type="entry name" value="PHOSPHATIDYLGLYCEROL LYSYLTRANSFERASE"/>
    <property type="match status" value="1"/>
</dbReference>
<feature type="transmembrane region" description="Helical" evidence="6">
    <location>
        <begin position="213"/>
        <end position="237"/>
    </location>
</feature>
<feature type="transmembrane region" description="Helical" evidence="6">
    <location>
        <begin position="335"/>
        <end position="357"/>
    </location>
</feature>
<gene>
    <name evidence="8" type="primary">mprF</name>
    <name evidence="8" type="ORF">GYA55_01515</name>
</gene>
<dbReference type="GO" id="GO:0055091">
    <property type="term" value="P:phospholipid homeostasis"/>
    <property type="evidence" value="ECO:0007669"/>
    <property type="project" value="TreeGrafter"/>
</dbReference>
<evidence type="ECO:0000313" key="8">
    <source>
        <dbReference type="EMBL" id="NMC61825.1"/>
    </source>
</evidence>
<feature type="transmembrane region" description="Helical" evidence="6">
    <location>
        <begin position="138"/>
        <end position="163"/>
    </location>
</feature>
<dbReference type="Pfam" id="PF09924">
    <property type="entry name" value="LPG_synthase_C"/>
    <property type="match status" value="1"/>
</dbReference>
<name>A0A7X9IIP5_9DELT</name>
<evidence type="ECO:0000256" key="6">
    <source>
        <dbReference type="SAM" id="Phobius"/>
    </source>
</evidence>